<organism evidence="3 4">
    <name type="scientific">Dorcoceras hygrometricum</name>
    <dbReference type="NCBI Taxonomy" id="472368"/>
    <lineage>
        <taxon>Eukaryota</taxon>
        <taxon>Viridiplantae</taxon>
        <taxon>Streptophyta</taxon>
        <taxon>Embryophyta</taxon>
        <taxon>Tracheophyta</taxon>
        <taxon>Spermatophyta</taxon>
        <taxon>Magnoliopsida</taxon>
        <taxon>eudicotyledons</taxon>
        <taxon>Gunneridae</taxon>
        <taxon>Pentapetalae</taxon>
        <taxon>asterids</taxon>
        <taxon>lamiids</taxon>
        <taxon>Lamiales</taxon>
        <taxon>Gesneriaceae</taxon>
        <taxon>Didymocarpoideae</taxon>
        <taxon>Trichosporeae</taxon>
        <taxon>Loxocarpinae</taxon>
        <taxon>Dorcoceras</taxon>
    </lineage>
</organism>
<reference evidence="3 4" key="1">
    <citation type="journal article" date="2015" name="Proc. Natl. Acad. Sci. U.S.A.">
        <title>The resurrection genome of Boea hygrometrica: A blueprint for survival of dehydration.</title>
        <authorList>
            <person name="Xiao L."/>
            <person name="Yang G."/>
            <person name="Zhang L."/>
            <person name="Yang X."/>
            <person name="Zhao S."/>
            <person name="Ji Z."/>
            <person name="Zhou Q."/>
            <person name="Hu M."/>
            <person name="Wang Y."/>
            <person name="Chen M."/>
            <person name="Xu Y."/>
            <person name="Jin H."/>
            <person name="Xiao X."/>
            <person name="Hu G."/>
            <person name="Bao F."/>
            <person name="Hu Y."/>
            <person name="Wan P."/>
            <person name="Li L."/>
            <person name="Deng X."/>
            <person name="Kuang T."/>
            <person name="Xiang C."/>
            <person name="Zhu J.K."/>
            <person name="Oliver M.J."/>
            <person name="He Y."/>
        </authorList>
    </citation>
    <scope>NUCLEOTIDE SEQUENCE [LARGE SCALE GENOMIC DNA]</scope>
    <source>
        <strain evidence="4">cv. XS01</strain>
    </source>
</reference>
<dbReference type="PROSITE" id="PS50222">
    <property type="entry name" value="EF_HAND_2"/>
    <property type="match status" value="1"/>
</dbReference>
<accession>A0A2Z7AL21</accession>
<evidence type="ECO:0000259" key="2">
    <source>
        <dbReference type="PROSITE" id="PS50222"/>
    </source>
</evidence>
<keyword evidence="1" id="KW-0106">Calcium</keyword>
<dbReference type="AlphaFoldDB" id="A0A2Z7AL21"/>
<proteinExistence type="predicted"/>
<dbReference type="SUPFAM" id="SSF47473">
    <property type="entry name" value="EF-hand"/>
    <property type="match status" value="1"/>
</dbReference>
<protein>
    <submittedName>
        <fullName evidence="3">Polcalcin Phl p 7-like</fullName>
    </submittedName>
</protein>
<dbReference type="Proteomes" id="UP000250235">
    <property type="component" value="Unassembled WGS sequence"/>
</dbReference>
<evidence type="ECO:0000313" key="3">
    <source>
        <dbReference type="EMBL" id="KZV21830.1"/>
    </source>
</evidence>
<evidence type="ECO:0000313" key="4">
    <source>
        <dbReference type="Proteomes" id="UP000250235"/>
    </source>
</evidence>
<feature type="domain" description="EF-hand" evidence="2">
    <location>
        <begin position="1"/>
        <end position="26"/>
    </location>
</feature>
<sequence>MKFDSDKDRRISQQELRKSIRSRGAWFSTRKRDLGIREADLDHSGYIIELFCKARQ</sequence>
<dbReference type="OrthoDB" id="26525at2759"/>
<dbReference type="Gene3D" id="1.10.238.10">
    <property type="entry name" value="EF-hand"/>
    <property type="match status" value="1"/>
</dbReference>
<name>A0A2Z7AL21_9LAMI</name>
<dbReference type="InterPro" id="IPR018247">
    <property type="entry name" value="EF_Hand_1_Ca_BS"/>
</dbReference>
<evidence type="ECO:0000256" key="1">
    <source>
        <dbReference type="ARBA" id="ARBA00022837"/>
    </source>
</evidence>
<dbReference type="InterPro" id="IPR011992">
    <property type="entry name" value="EF-hand-dom_pair"/>
</dbReference>
<gene>
    <name evidence="3" type="ORF">F511_13633</name>
</gene>
<keyword evidence="4" id="KW-1185">Reference proteome</keyword>
<dbReference type="PROSITE" id="PS00018">
    <property type="entry name" value="EF_HAND_1"/>
    <property type="match status" value="1"/>
</dbReference>
<dbReference type="InterPro" id="IPR002048">
    <property type="entry name" value="EF_hand_dom"/>
</dbReference>
<dbReference type="EMBL" id="KV014876">
    <property type="protein sequence ID" value="KZV21830.1"/>
    <property type="molecule type" value="Genomic_DNA"/>
</dbReference>
<dbReference type="GO" id="GO:0005509">
    <property type="term" value="F:calcium ion binding"/>
    <property type="evidence" value="ECO:0007669"/>
    <property type="project" value="InterPro"/>
</dbReference>